<dbReference type="PROSITE" id="PS51257">
    <property type="entry name" value="PROKAR_LIPOPROTEIN"/>
    <property type="match status" value="1"/>
</dbReference>
<dbReference type="Proteomes" id="UP001324380">
    <property type="component" value="Chromosome"/>
</dbReference>
<feature type="chain" id="PRO_5045152040" evidence="1">
    <location>
        <begin position="21"/>
        <end position="361"/>
    </location>
</feature>
<feature type="signal peptide" evidence="1">
    <location>
        <begin position="1"/>
        <end position="20"/>
    </location>
</feature>
<protein>
    <submittedName>
        <fullName evidence="2">YncE family protein</fullName>
    </submittedName>
</protein>
<dbReference type="SUPFAM" id="SSF50974">
    <property type="entry name" value="Nitrous oxide reductase, N-terminal domain"/>
    <property type="match status" value="1"/>
</dbReference>
<dbReference type="InterPro" id="IPR031815">
    <property type="entry name" value="DUF5074"/>
</dbReference>
<dbReference type="Gene3D" id="2.130.10.10">
    <property type="entry name" value="YVTN repeat-like/Quinoprotein amine dehydrogenase"/>
    <property type="match status" value="1"/>
</dbReference>
<proteinExistence type="predicted"/>
<evidence type="ECO:0000313" key="2">
    <source>
        <dbReference type="EMBL" id="WPU91265.1"/>
    </source>
</evidence>
<evidence type="ECO:0000256" key="1">
    <source>
        <dbReference type="SAM" id="SignalP"/>
    </source>
</evidence>
<dbReference type="EMBL" id="CP139558">
    <property type="protein sequence ID" value="WPU91265.1"/>
    <property type="molecule type" value="Genomic_DNA"/>
</dbReference>
<organism evidence="2 3">
    <name type="scientific">Mucilaginibacter sabulilitoris</name>
    <dbReference type="NCBI Taxonomy" id="1173583"/>
    <lineage>
        <taxon>Bacteria</taxon>
        <taxon>Pseudomonadati</taxon>
        <taxon>Bacteroidota</taxon>
        <taxon>Sphingobacteriia</taxon>
        <taxon>Sphingobacteriales</taxon>
        <taxon>Sphingobacteriaceae</taxon>
        <taxon>Mucilaginibacter</taxon>
    </lineage>
</organism>
<keyword evidence="1" id="KW-0732">Signal</keyword>
<dbReference type="InterPro" id="IPR011045">
    <property type="entry name" value="N2O_reductase_N"/>
</dbReference>
<dbReference type="RefSeq" id="WP_321560431.1">
    <property type="nucleotide sequence ID" value="NZ_CP139558.1"/>
</dbReference>
<dbReference type="Pfam" id="PF16819">
    <property type="entry name" value="DUF5074"/>
    <property type="match status" value="1"/>
</dbReference>
<name>A0ABZ0TI62_9SPHI</name>
<accession>A0ABZ0TI62</accession>
<reference evidence="2 3" key="1">
    <citation type="submission" date="2023-11" db="EMBL/GenBank/DDBJ databases">
        <title>Analysis of the Genomes of Mucilaginibacter gossypii cycad 4 and M. sabulilitoris SNA2: microbes with the potential for plant growth promotion.</title>
        <authorList>
            <person name="Hirsch A.M."/>
            <person name="Humm E."/>
            <person name="Rubbi M."/>
            <person name="Del Vecchio G."/>
            <person name="Ha S.M."/>
            <person name="Pellegrini M."/>
            <person name="Gunsalus R.P."/>
        </authorList>
    </citation>
    <scope>NUCLEOTIDE SEQUENCE [LARGE SCALE GENOMIC DNA]</scope>
    <source>
        <strain evidence="2 3">SNA2</strain>
    </source>
</reference>
<dbReference type="PANTHER" id="PTHR47197">
    <property type="entry name" value="PROTEIN NIRF"/>
    <property type="match status" value="1"/>
</dbReference>
<evidence type="ECO:0000313" key="3">
    <source>
        <dbReference type="Proteomes" id="UP001324380"/>
    </source>
</evidence>
<gene>
    <name evidence="2" type="ORF">SNE25_18270</name>
</gene>
<sequence>MKQFKLKNLFIGAAAITALASCHKDKINPNDDKPIDPLTNKAGIYILNQGAFNANNSTLTYYNYANKQLIPDKFKTINGRGLGDTGNDIKIYGSKMYIVVNVSSTVEVADAKTAKSIKKLDLFDNTVARQPRSVAFYKNMALITSYDGTVAVLDTASLTVTKYIKVGRNPEQLVVANDKLYVANSGGLDFGNPDKTVSVVDLNTLTETKKITVGLNPVSIAADKYGDVYVISMGDFDKILPALTIINTTTDAVKKQSDLSAAYGTPIITSGDFAYFITADNKIQVFNVKTETLEKANFISDGTVVITPFGLKIDEETGELFVTDAKDYKSNGEIFAFDKTGKKEYSLTTGISPGAIAIVKK</sequence>
<keyword evidence="3" id="KW-1185">Reference proteome</keyword>
<dbReference type="InterPro" id="IPR015943">
    <property type="entry name" value="WD40/YVTN_repeat-like_dom_sf"/>
</dbReference>
<dbReference type="PANTHER" id="PTHR47197:SF3">
    <property type="entry name" value="DIHYDRO-HEME D1 DEHYDROGENASE"/>
    <property type="match status" value="1"/>
</dbReference>
<dbReference type="InterPro" id="IPR051200">
    <property type="entry name" value="Host-pathogen_enzymatic-act"/>
</dbReference>